<protein>
    <submittedName>
        <fullName evidence="1">ATP-dependent DNA helicase</fullName>
    </submittedName>
</protein>
<dbReference type="AlphaFoldDB" id="A0A1X7TFL1"/>
<dbReference type="eggNOG" id="KOG0987">
    <property type="taxonomic scope" value="Eukaryota"/>
</dbReference>
<evidence type="ECO:0000313" key="1">
    <source>
        <dbReference type="EnsemblMetazoa" id="Aqu2.1.13303_001"/>
    </source>
</evidence>
<reference evidence="1" key="1">
    <citation type="submission" date="2017-05" db="UniProtKB">
        <authorList>
            <consortium name="EnsemblMetazoa"/>
        </authorList>
    </citation>
    <scope>IDENTIFICATION</scope>
</reference>
<dbReference type="PANTHER" id="PTHR47642">
    <property type="entry name" value="ATP-DEPENDENT DNA HELICASE"/>
    <property type="match status" value="1"/>
</dbReference>
<dbReference type="InterPro" id="IPR027417">
    <property type="entry name" value="P-loop_NTPase"/>
</dbReference>
<name>A0A1X7TFL1_AMPQE</name>
<dbReference type="STRING" id="400682.A0A1X7TFL1"/>
<accession>A0A1X7TFL1</accession>
<dbReference type="InterPro" id="IPR051055">
    <property type="entry name" value="PIF1_helicase"/>
</dbReference>
<proteinExistence type="predicted"/>
<sequence length="196" mass="21794">MSALFDNILYGVDICPCYVGSTVAKQSFIGDDYYCESGNPDSYYQSGVMYPNDPLWDGKQCTSLESPCCTNPNLPWFHKTLPNSTSDFIEMRLCGNESPYAEDTPTNALSREQLPLKLAWAMSIHKSQGMTLDCVEISLGGVFETGQAYVVLLCAKSLKTLRVKGFDSSGVQVNKDVLEYYRNIRRIKRAAHCGPV</sequence>
<dbReference type="EnsemblMetazoa" id="Aqu2.1.13303_001">
    <property type="protein sequence ID" value="Aqu2.1.13303_001"/>
    <property type="gene ID" value="Aqu2.1.13303"/>
</dbReference>
<dbReference type="PANTHER" id="PTHR47642:SF7">
    <property type="entry name" value="ATP-DEPENDENT DNA HELICASE PIF1"/>
    <property type="match status" value="1"/>
</dbReference>
<dbReference type="SUPFAM" id="SSF52540">
    <property type="entry name" value="P-loop containing nucleoside triphosphate hydrolases"/>
    <property type="match status" value="1"/>
</dbReference>
<dbReference type="CDD" id="cd18809">
    <property type="entry name" value="SF1_C_RecD"/>
    <property type="match status" value="1"/>
</dbReference>
<dbReference type="InParanoid" id="A0A1X7TFL1"/>
<dbReference type="OrthoDB" id="272985at2759"/>
<organism evidence="1">
    <name type="scientific">Amphimedon queenslandica</name>
    <name type="common">Sponge</name>
    <dbReference type="NCBI Taxonomy" id="400682"/>
    <lineage>
        <taxon>Eukaryota</taxon>
        <taxon>Metazoa</taxon>
        <taxon>Porifera</taxon>
        <taxon>Demospongiae</taxon>
        <taxon>Heteroscleromorpha</taxon>
        <taxon>Haplosclerida</taxon>
        <taxon>Niphatidae</taxon>
        <taxon>Amphimedon</taxon>
    </lineage>
</organism>